<keyword evidence="3" id="KW-1185">Reference proteome</keyword>
<feature type="region of interest" description="Disordered" evidence="1">
    <location>
        <begin position="671"/>
        <end position="695"/>
    </location>
</feature>
<evidence type="ECO:0000256" key="1">
    <source>
        <dbReference type="SAM" id="MobiDB-lite"/>
    </source>
</evidence>
<evidence type="ECO:0000313" key="3">
    <source>
        <dbReference type="Proteomes" id="UP000509704"/>
    </source>
</evidence>
<feature type="region of interest" description="Disordered" evidence="1">
    <location>
        <begin position="735"/>
        <end position="764"/>
    </location>
</feature>
<dbReference type="GeneID" id="59235278"/>
<organism evidence="2 3">
    <name type="scientific">Zygotorulaspora mrakii</name>
    <name type="common">Zygosaccharomyces mrakii</name>
    <dbReference type="NCBI Taxonomy" id="42260"/>
    <lineage>
        <taxon>Eukaryota</taxon>
        <taxon>Fungi</taxon>
        <taxon>Dikarya</taxon>
        <taxon>Ascomycota</taxon>
        <taxon>Saccharomycotina</taxon>
        <taxon>Saccharomycetes</taxon>
        <taxon>Saccharomycetales</taxon>
        <taxon>Saccharomycetaceae</taxon>
        <taxon>Zygotorulaspora</taxon>
    </lineage>
</organism>
<feature type="compositionally biased region" description="Basic and acidic residues" evidence="1">
    <location>
        <begin position="684"/>
        <end position="695"/>
    </location>
</feature>
<sequence>MQCGDNDTARGMGSNQNVNQMGGQEVKLFQALNGFIALISNHGNDNPAFTSSDGSNNTSKNIANFLRLNLLSYLRHCQQYTDRVQVHREVLTQWWITLLNFLNSELIVNSQSGENESLQEKIFSDPIWNTDTVSVSLECVSRLMSTLMVLPVHHYRETEIYSHHILLTIHCVTNQIIFNSKHIRLLGRDQSVKARRYLHFLKSYSTLLRSFLGKLNAYAFFYLPDDFHYDTQLLLVTCPRLTYKQSPIPSLFPWKRKVFETTSDESQRINTDELETHDTRFFKIVVSYMQNESIFIAFYWHYWYIVLRFLSFADGHDNLSNNLGIIPGSEVLLNHVTVIALEEDLKKLNNFLKVSHTKGHPSNSSLNVTADTMPDSTTSTVTNDGVLTPETLNDYVFSYFRTIKLWESLRSLSGCFNNSLQIISLLALHDKYQLRYISSISAYDGHLANVVYNKILQFIIFQFDSVKSVDFLDWEAWTSGLLSMLQTLRANCQIVSLICLFNVWESLPLGVQERLSLKLIKDYWSTLTLDSDFHLVKVIFFKLLIFRIFSKIDYNVKEELRMTFQSLYEEMVCIYEKTDKSPFNAKSDPLSFYGNKKFFLMPNKCPPEDNLIRKAEKHMKMKTNTKYQNFTTVIGIANIRPSFVLKGGRYPYDVLDEMVVKATLLLRENKRKNAESPLPPVPRSKSDSSEIRTDVTTKFSGPASFSSTVGSWFNRFSPKAGQEVKGEVKSDEFVKAATETHERKLRRSSRGTVSSETSLPNSESVELLSMYSNVSSLATGNSSTEDQLNNSRNTERGMSGAVHSSKFSKDGTLYEIKDDSRRVKPKKKLLSPIELKYSSSVADDQAVSIVFKPVIIPCDPLAKTIEKANVSWSITTAKTYEKPLPTPNSTDYDSLIEDLHYDSIHVSSVDSFTFEVEDSDPGLTLQSSGSHEPTLPVPNFELFSNSQLDPLAGDAEMLRKFGSLSIEKKESKRKGDACESDSRRHVRSLEPLAKNDTMRLETRLNKIASTVRIFNKTIEERFEYLNFSNQKALFMDFEIRVPTYSAVSNTNG</sequence>
<reference evidence="2 3" key="1">
    <citation type="submission" date="2020-07" db="EMBL/GenBank/DDBJ databases">
        <title>The yeast mating-type switching endonuclease HO is a domesticated member of an unorthodox homing genetic element family.</title>
        <authorList>
            <person name="Coughlan A.Y."/>
            <person name="Lombardi L."/>
            <person name="Braun-Galleani S."/>
            <person name="Martos A.R."/>
            <person name="Galeote V."/>
            <person name="Bigey F."/>
            <person name="Dequin S."/>
            <person name="Byrne K.P."/>
            <person name="Wolfe K.H."/>
        </authorList>
    </citation>
    <scope>NUCLEOTIDE SEQUENCE [LARGE SCALE GENOMIC DNA]</scope>
    <source>
        <strain evidence="2 3">NRRL Y-6702</strain>
    </source>
</reference>
<feature type="compositionally biased region" description="Polar residues" evidence="1">
    <location>
        <begin position="778"/>
        <end position="792"/>
    </location>
</feature>
<dbReference type="EMBL" id="CP058605">
    <property type="protein sequence ID" value="QLG71616.1"/>
    <property type="molecule type" value="Genomic_DNA"/>
</dbReference>
<proteinExistence type="predicted"/>
<dbReference type="OrthoDB" id="296767at2759"/>
<dbReference type="InterPro" id="IPR013887">
    <property type="entry name" value="UPF0592"/>
</dbReference>
<feature type="compositionally biased region" description="Polar residues" evidence="1">
    <location>
        <begin position="750"/>
        <end position="764"/>
    </location>
</feature>
<gene>
    <name evidence="2" type="ORF">HG535_0B06620</name>
</gene>
<dbReference type="Proteomes" id="UP000509704">
    <property type="component" value="Chromosome 2"/>
</dbReference>
<dbReference type="KEGG" id="zmk:HG535_0B06620"/>
<accession>A0A7H9AZG8</accession>
<name>A0A7H9AZG8_ZYGMR</name>
<feature type="region of interest" description="Disordered" evidence="1">
    <location>
        <begin position="778"/>
        <end position="806"/>
    </location>
</feature>
<evidence type="ECO:0000313" key="2">
    <source>
        <dbReference type="EMBL" id="QLG71616.1"/>
    </source>
</evidence>
<dbReference type="Pfam" id="PF08578">
    <property type="entry name" value="DUF1765"/>
    <property type="match status" value="1"/>
</dbReference>
<dbReference type="RefSeq" id="XP_037143344.1">
    <property type="nucleotide sequence ID" value="XM_037287449.1"/>
</dbReference>
<dbReference type="AlphaFoldDB" id="A0A7H9AZG8"/>
<protein>
    <submittedName>
        <fullName evidence="2">Uncharacterized protein</fullName>
    </submittedName>
</protein>